<sequence length="498" mass="55097">MTSDSRIMRCIDPSAPTRKSTEVQAFLIIACIMKFDGNRLPMSGRKRRSRLLMVHKYPAPVLSRTYDSSILPPQLASRMHAMDPHQLALTYTKAFGFKKGKNCIFKPQDKPHEKRTRRPNEPSDFTCQRSERRHDTEDEAAWEKVKTSCWDVYLAVTQGGDARLIHSKIESLARLLSCGIHKRSTGKVWREMGHHIDDVLVPRVLELNRAQSVSSSGSSSAGSIFPLQPSGHNNNINPAISEEDWQEFEQHAAVAGQENLSGQGTHQQQDWQVFGQPGTVAGGEILTGQGTHQQQDWQVFGQPGTVAGEEILTGQGTHQQQDWQVFGQPGTVAGEETLTGQGTHQQQEDWQVFGQPSTVAGEEILTGQGTQEQQEAWQIFGQPSTVAGEEILTGQGTQEQQEAWQIFGQPSTVAGEEILTGQGTQEQQEEWQIFGQPGTVASEEILSGQGTHEQPGTAAGEEVLSGQEAHEQQEEDFAVAHAHTVLDDQEWERMIQAL</sequence>
<feature type="compositionally biased region" description="Low complexity" evidence="1">
    <location>
        <begin position="213"/>
        <end position="223"/>
    </location>
</feature>
<reference evidence="2 3" key="1">
    <citation type="submission" date="2015-07" db="EMBL/GenBank/DDBJ databases">
        <title>Comparative genomics of the Sigatoka disease complex on banana suggests a link between parallel evolutionary changes in Pseudocercospora fijiensis and Pseudocercospora eumusae and increased virulence on the banana host.</title>
        <authorList>
            <person name="Chang T.-C."/>
            <person name="Salvucci A."/>
            <person name="Crous P.W."/>
            <person name="Stergiopoulos I."/>
        </authorList>
    </citation>
    <scope>NUCLEOTIDE SEQUENCE [LARGE SCALE GENOMIC DNA]</scope>
    <source>
        <strain evidence="2 3">CBS 114824</strain>
    </source>
</reference>
<dbReference type="AlphaFoldDB" id="A0A139GXU6"/>
<comment type="caution">
    <text evidence="2">The sequence shown here is derived from an EMBL/GenBank/DDBJ whole genome shotgun (WGS) entry which is preliminary data.</text>
</comment>
<feature type="compositionally biased region" description="Basic and acidic residues" evidence="1">
    <location>
        <begin position="129"/>
        <end position="138"/>
    </location>
</feature>
<feature type="region of interest" description="Disordered" evidence="1">
    <location>
        <begin position="106"/>
        <end position="138"/>
    </location>
</feature>
<name>A0A139GXU6_9PEZI</name>
<evidence type="ECO:0000256" key="1">
    <source>
        <dbReference type="SAM" id="MobiDB-lite"/>
    </source>
</evidence>
<organism evidence="2 3">
    <name type="scientific">Pseudocercospora eumusae</name>
    <dbReference type="NCBI Taxonomy" id="321146"/>
    <lineage>
        <taxon>Eukaryota</taxon>
        <taxon>Fungi</taxon>
        <taxon>Dikarya</taxon>
        <taxon>Ascomycota</taxon>
        <taxon>Pezizomycotina</taxon>
        <taxon>Dothideomycetes</taxon>
        <taxon>Dothideomycetidae</taxon>
        <taxon>Mycosphaerellales</taxon>
        <taxon>Mycosphaerellaceae</taxon>
        <taxon>Pseudocercospora</taxon>
    </lineage>
</organism>
<evidence type="ECO:0000313" key="3">
    <source>
        <dbReference type="Proteomes" id="UP000070133"/>
    </source>
</evidence>
<proteinExistence type="predicted"/>
<keyword evidence="3" id="KW-1185">Reference proteome</keyword>
<accession>A0A139GXU6</accession>
<dbReference type="EMBL" id="LFZN01000243">
    <property type="protein sequence ID" value="KXS94972.1"/>
    <property type="molecule type" value="Genomic_DNA"/>
</dbReference>
<evidence type="ECO:0000313" key="2">
    <source>
        <dbReference type="EMBL" id="KXS94972.1"/>
    </source>
</evidence>
<protein>
    <submittedName>
        <fullName evidence="2">Uncharacterized protein</fullName>
    </submittedName>
</protein>
<feature type="region of interest" description="Disordered" evidence="1">
    <location>
        <begin position="213"/>
        <end position="238"/>
    </location>
</feature>
<feature type="region of interest" description="Disordered" evidence="1">
    <location>
        <begin position="446"/>
        <end position="473"/>
    </location>
</feature>
<dbReference type="Proteomes" id="UP000070133">
    <property type="component" value="Unassembled WGS sequence"/>
</dbReference>
<gene>
    <name evidence="2" type="ORF">AC578_5852</name>
</gene>